<dbReference type="GO" id="GO:0007155">
    <property type="term" value="P:cell adhesion"/>
    <property type="evidence" value="ECO:0007669"/>
    <property type="project" value="InterPro"/>
</dbReference>
<keyword evidence="3" id="KW-1185">Reference proteome</keyword>
<dbReference type="Gene3D" id="2.60.40.2080">
    <property type="match status" value="1"/>
</dbReference>
<dbReference type="Pfam" id="PF09458">
    <property type="entry name" value="H_lectin"/>
    <property type="match status" value="1"/>
</dbReference>
<dbReference type="OrthoDB" id="291007at2759"/>
<organism evidence="2 3">
    <name type="scientific">Clonostachys byssicola</name>
    <dbReference type="NCBI Taxonomy" id="160290"/>
    <lineage>
        <taxon>Eukaryota</taxon>
        <taxon>Fungi</taxon>
        <taxon>Dikarya</taxon>
        <taxon>Ascomycota</taxon>
        <taxon>Pezizomycotina</taxon>
        <taxon>Sordariomycetes</taxon>
        <taxon>Hypocreomycetidae</taxon>
        <taxon>Hypocreales</taxon>
        <taxon>Bionectriaceae</taxon>
        <taxon>Clonostachys</taxon>
    </lineage>
</organism>
<feature type="domain" description="H-type lectin" evidence="1">
    <location>
        <begin position="172"/>
        <end position="236"/>
    </location>
</feature>
<comment type="caution">
    <text evidence="2">The sequence shown here is derived from an EMBL/GenBank/DDBJ whole genome shotgun (WGS) entry which is preliminary data.</text>
</comment>
<name>A0A9N9UT68_9HYPO</name>
<proteinExistence type="predicted"/>
<accession>A0A9N9UT68</accession>
<sequence length="239" mass="25684">MSVWISAHGSAGLILGEESSSFTKTSQISSGAFRSTAHNQTRCYVLYPLPSPPQHTTHLSAVAVDFMADSAYVDCFELMSGNHSLHKEDKLETGQRFNIPLPSGVKPAEGKGLALCLQLVFRSVNGMISVQSAAAEAVVRAPRGPKILKSDSGTWKTDDVRPWNQPQTHTQARVVFDTDFTTVPSVTVGITGLDAGNQANVRVKAYASNIDKLGFTVHADSWGDTTLYSCTISWVALGV</sequence>
<evidence type="ECO:0000259" key="1">
    <source>
        <dbReference type="Pfam" id="PF09458"/>
    </source>
</evidence>
<evidence type="ECO:0000313" key="3">
    <source>
        <dbReference type="Proteomes" id="UP000754883"/>
    </source>
</evidence>
<dbReference type="AlphaFoldDB" id="A0A9N9UT68"/>
<dbReference type="Proteomes" id="UP000754883">
    <property type="component" value="Unassembled WGS sequence"/>
</dbReference>
<evidence type="ECO:0000313" key="2">
    <source>
        <dbReference type="EMBL" id="CAH0002476.1"/>
    </source>
</evidence>
<protein>
    <recommendedName>
        <fullName evidence="1">H-type lectin domain-containing protein</fullName>
    </recommendedName>
</protein>
<dbReference type="SUPFAM" id="SSF141086">
    <property type="entry name" value="Agglutinin HPA-like"/>
    <property type="match status" value="1"/>
</dbReference>
<dbReference type="InterPro" id="IPR037221">
    <property type="entry name" value="H-type_lectin_dom_sf"/>
</dbReference>
<reference evidence="2" key="1">
    <citation type="submission" date="2021-10" db="EMBL/GenBank/DDBJ databases">
        <authorList>
            <person name="Piombo E."/>
        </authorList>
    </citation>
    <scope>NUCLEOTIDE SEQUENCE</scope>
</reference>
<dbReference type="InterPro" id="IPR019019">
    <property type="entry name" value="H-type_lectin_domain"/>
</dbReference>
<gene>
    <name evidence="2" type="ORF">CBYS24578_00002033</name>
</gene>
<dbReference type="GO" id="GO:0030246">
    <property type="term" value="F:carbohydrate binding"/>
    <property type="evidence" value="ECO:0007669"/>
    <property type="project" value="InterPro"/>
</dbReference>
<dbReference type="EMBL" id="CABFNO020001560">
    <property type="protein sequence ID" value="CAH0002476.1"/>
    <property type="molecule type" value="Genomic_DNA"/>
</dbReference>